<reference evidence="2" key="1">
    <citation type="submission" date="2025-08" db="UniProtKB">
        <authorList>
            <consortium name="RefSeq"/>
        </authorList>
    </citation>
    <scope>IDENTIFICATION</scope>
</reference>
<dbReference type="RefSeq" id="XP_011499790.1">
    <property type="nucleotide sequence ID" value="XM_011501488.1"/>
</dbReference>
<evidence type="ECO:0000313" key="1">
    <source>
        <dbReference type="Proteomes" id="UP000695007"/>
    </source>
</evidence>
<organism evidence="1 2">
    <name type="scientific">Ceratosolen solmsi marchali</name>
    <dbReference type="NCBI Taxonomy" id="326594"/>
    <lineage>
        <taxon>Eukaryota</taxon>
        <taxon>Metazoa</taxon>
        <taxon>Ecdysozoa</taxon>
        <taxon>Arthropoda</taxon>
        <taxon>Hexapoda</taxon>
        <taxon>Insecta</taxon>
        <taxon>Pterygota</taxon>
        <taxon>Neoptera</taxon>
        <taxon>Endopterygota</taxon>
        <taxon>Hymenoptera</taxon>
        <taxon>Apocrita</taxon>
        <taxon>Proctotrupomorpha</taxon>
        <taxon>Chalcidoidea</taxon>
        <taxon>Agaonidae</taxon>
        <taxon>Agaoninae</taxon>
        <taxon>Ceratosolen</taxon>
    </lineage>
</organism>
<keyword evidence="1" id="KW-1185">Reference proteome</keyword>
<dbReference type="InterPro" id="IPR037647">
    <property type="entry name" value="HIRIP3"/>
</dbReference>
<evidence type="ECO:0000313" key="2">
    <source>
        <dbReference type="RefSeq" id="XP_011499790.1"/>
    </source>
</evidence>
<proteinExistence type="predicted"/>
<sequence>ENLNDYVNELENETLTKSFKNSNTEIINGIELIVECASDEEISEVSEREENSKSRSKTIIIREKPNASEVDVSLSETEKSDSYNIIESKSKINADFSKGTVENKIKRRNRKKSVLYKAIVSESENSIKSNSDDEDYSPITRKRIKKFSPKKYIKATETKRGRGRPRGRPPKIRKILNELLDHKKEHIKESFKLNIDPKFDEKADKNLVQVTISNNTDESKNESSGKETFNEYYNIKNIKTKKSSQFKNKMIDKLKKLIQTAGIKVHCYQALLKDYKTDTSKIKYLYKFLEEHGMVGRPTLEKCKKLRIKNYTMKEIEELNTKSIISETRSARGNNTRKFIIESEVSASPNKKCCSSFKRIKAIIDSDSE</sequence>
<accession>A0AAJ6YKK7</accession>
<feature type="non-terminal residue" evidence="2">
    <location>
        <position position="1"/>
    </location>
</feature>
<dbReference type="AlphaFoldDB" id="A0AAJ6YKK7"/>
<dbReference type="PANTHER" id="PTHR15410:SF2">
    <property type="entry name" value="HIRA-INTERACTING PROTEIN 3"/>
    <property type="match status" value="1"/>
</dbReference>
<dbReference type="GeneID" id="105363729"/>
<name>A0AAJ6YKK7_9HYME</name>
<protein>
    <submittedName>
        <fullName evidence="2">HIRA-interacting protein 3-like</fullName>
    </submittedName>
</protein>
<dbReference type="KEGG" id="csol:105363729"/>
<gene>
    <name evidence="2" type="primary">LOC105363729</name>
</gene>
<dbReference type="Proteomes" id="UP000695007">
    <property type="component" value="Unplaced"/>
</dbReference>
<dbReference type="GO" id="GO:0005634">
    <property type="term" value="C:nucleus"/>
    <property type="evidence" value="ECO:0007669"/>
    <property type="project" value="TreeGrafter"/>
</dbReference>
<dbReference type="PANTHER" id="PTHR15410">
    <property type="entry name" value="HIRA-INTERACTING PROTEIN 3"/>
    <property type="match status" value="1"/>
</dbReference>